<keyword evidence="2" id="KW-1185">Reference proteome</keyword>
<gene>
    <name evidence="1" type="ORF">PSON_ATCC_30995.1.T0130501</name>
</gene>
<comment type="caution">
    <text evidence="1">The sequence shown here is derived from an EMBL/GenBank/DDBJ whole genome shotgun (WGS) entry which is preliminary data.</text>
</comment>
<accession>A0A8S1L111</accession>
<dbReference type="AlphaFoldDB" id="A0A8S1L111"/>
<proteinExistence type="predicted"/>
<sequence length="251" mass="29209">MFTSFEKNRNSKQFYCNFQQSICYLKRQSLIIEQAKIIVNLNNEKLIRLDFSLLCWQTVMIKIIHQFEDGLGITTNQEGKYVGLYITLIKGKAKNQPLYYGLGFLANDKEIYQILALSHCTFTIIKDLKKKKQQVFYILLNQENYYSLCQYQVLESLSKVSSGVDANPSIISNQMIKSTTSFGEQIIGFNQVQEGEICIKKLIQLQTQPQGEISKEISHFKHVIKRLIIWRIEIIVVIQLQEISRVLFSMM</sequence>
<organism evidence="1 2">
    <name type="scientific">Paramecium sonneborni</name>
    <dbReference type="NCBI Taxonomy" id="65129"/>
    <lineage>
        <taxon>Eukaryota</taxon>
        <taxon>Sar</taxon>
        <taxon>Alveolata</taxon>
        <taxon>Ciliophora</taxon>
        <taxon>Intramacronucleata</taxon>
        <taxon>Oligohymenophorea</taxon>
        <taxon>Peniculida</taxon>
        <taxon>Parameciidae</taxon>
        <taxon>Paramecium</taxon>
    </lineage>
</organism>
<evidence type="ECO:0000313" key="1">
    <source>
        <dbReference type="EMBL" id="CAD8059885.1"/>
    </source>
</evidence>
<reference evidence="1" key="1">
    <citation type="submission" date="2021-01" db="EMBL/GenBank/DDBJ databases">
        <authorList>
            <consortium name="Genoscope - CEA"/>
            <person name="William W."/>
        </authorList>
    </citation>
    <scope>NUCLEOTIDE SEQUENCE</scope>
</reference>
<dbReference type="Proteomes" id="UP000692954">
    <property type="component" value="Unassembled WGS sequence"/>
</dbReference>
<protein>
    <submittedName>
        <fullName evidence="1">Uncharacterized protein</fullName>
    </submittedName>
</protein>
<dbReference type="EMBL" id="CAJJDN010000013">
    <property type="protein sequence ID" value="CAD8059885.1"/>
    <property type="molecule type" value="Genomic_DNA"/>
</dbReference>
<evidence type="ECO:0000313" key="2">
    <source>
        <dbReference type="Proteomes" id="UP000692954"/>
    </source>
</evidence>
<name>A0A8S1L111_9CILI</name>